<sequence>MLLNAQMPEPRHKGLDLAAQLKVCGPADPGRAELETFIQRVFSQRYGAVVDEFAPVLVGLYDPLEGLVAAAGYRGAAGGPLFLERYLAAPVEAQLAASAASPLGREAIVEVAHLAASRAGEGRRLIALLGQHLVLQGFEWVVSTLTAELRHLFVRLGVTPLALGAADPQRLGEQAARWGSYYEHQPVVLAGHLSQALSQLARRLARERS</sequence>
<protein>
    <submittedName>
        <fullName evidence="1">Thermostable hemolysin</fullName>
    </submittedName>
</protein>
<comment type="caution">
    <text evidence="1">The sequence shown here is derived from an EMBL/GenBank/DDBJ whole genome shotgun (WGS) entry which is preliminary data.</text>
</comment>
<proteinExistence type="predicted"/>
<dbReference type="Pfam" id="PF12261">
    <property type="entry name" value="T_hemolysin"/>
    <property type="match status" value="1"/>
</dbReference>
<dbReference type="AlphaFoldDB" id="A0A4R6N9E2"/>
<reference evidence="1 2" key="1">
    <citation type="submission" date="2019-03" db="EMBL/GenBank/DDBJ databases">
        <title>Genomic Encyclopedia of Type Strains, Phase IV (KMG-IV): sequencing the most valuable type-strain genomes for metagenomic binning, comparative biology and taxonomic classification.</title>
        <authorList>
            <person name="Goeker M."/>
        </authorList>
    </citation>
    <scope>NUCLEOTIDE SEQUENCE [LARGE SCALE GENOMIC DNA]</scope>
    <source>
        <strain evidence="1 2">DSM 25082</strain>
    </source>
</reference>
<gene>
    <name evidence="1" type="ORF">DFR39_102363</name>
</gene>
<accession>A0A4R6N9E2</accession>
<evidence type="ECO:0000313" key="2">
    <source>
        <dbReference type="Proteomes" id="UP000295357"/>
    </source>
</evidence>
<dbReference type="Proteomes" id="UP000295357">
    <property type="component" value="Unassembled WGS sequence"/>
</dbReference>
<name>A0A4R6N9E2_9BURK</name>
<dbReference type="RefSeq" id="WP_246030720.1">
    <property type="nucleotide sequence ID" value="NZ_JAUFPJ010000002.1"/>
</dbReference>
<evidence type="ECO:0000313" key="1">
    <source>
        <dbReference type="EMBL" id="TDP11975.1"/>
    </source>
</evidence>
<keyword evidence="2" id="KW-1185">Reference proteome</keyword>
<organism evidence="1 2">
    <name type="scientific">Roseateles asaccharophilus</name>
    <dbReference type="NCBI Taxonomy" id="582607"/>
    <lineage>
        <taxon>Bacteria</taxon>
        <taxon>Pseudomonadati</taxon>
        <taxon>Pseudomonadota</taxon>
        <taxon>Betaproteobacteria</taxon>
        <taxon>Burkholderiales</taxon>
        <taxon>Sphaerotilaceae</taxon>
        <taxon>Roseateles</taxon>
    </lineage>
</organism>
<dbReference type="EMBL" id="SNXE01000002">
    <property type="protein sequence ID" value="TDP11975.1"/>
    <property type="molecule type" value="Genomic_DNA"/>
</dbReference>
<dbReference type="InterPro" id="IPR022050">
    <property type="entry name" value="T_hemolysin"/>
</dbReference>